<dbReference type="AlphaFoldDB" id="A0AAD6B3Z8"/>
<protein>
    <submittedName>
        <fullName evidence="2">Uncharacterized protein</fullName>
    </submittedName>
</protein>
<gene>
    <name evidence="2" type="ORF">JOQ06_000897</name>
</gene>
<comment type="caution">
    <text evidence="2">The sequence shown here is derived from an EMBL/GenBank/DDBJ whole genome shotgun (WGS) entry which is preliminary data.</text>
</comment>
<feature type="compositionally biased region" description="Low complexity" evidence="1">
    <location>
        <begin position="144"/>
        <end position="156"/>
    </location>
</feature>
<feature type="non-terminal residue" evidence="2">
    <location>
        <position position="1"/>
    </location>
</feature>
<evidence type="ECO:0000313" key="2">
    <source>
        <dbReference type="EMBL" id="KAJ4936298.1"/>
    </source>
</evidence>
<organism evidence="2 3">
    <name type="scientific">Pogonophryne albipinna</name>
    <dbReference type="NCBI Taxonomy" id="1090488"/>
    <lineage>
        <taxon>Eukaryota</taxon>
        <taxon>Metazoa</taxon>
        <taxon>Chordata</taxon>
        <taxon>Craniata</taxon>
        <taxon>Vertebrata</taxon>
        <taxon>Euteleostomi</taxon>
        <taxon>Actinopterygii</taxon>
        <taxon>Neopterygii</taxon>
        <taxon>Teleostei</taxon>
        <taxon>Neoteleostei</taxon>
        <taxon>Acanthomorphata</taxon>
        <taxon>Eupercaria</taxon>
        <taxon>Perciformes</taxon>
        <taxon>Notothenioidei</taxon>
        <taxon>Pogonophryne</taxon>
    </lineage>
</organism>
<sequence length="164" mass="18352">VWWNVLQLLLGRCKMGHISFPMVWICAVFPSRLFAPRLPPQRLRRLLACMCSETRVTQLCALDENTWLIESLTVRPPSQAKCLEKASMMNLSKSSPPGSIFEKVEFNLRINSAKQSERPERCAAALNLETLWTLDTPPSPSTPTLPAQPRAARLPASHTSPLST</sequence>
<reference evidence="2" key="1">
    <citation type="submission" date="2022-11" db="EMBL/GenBank/DDBJ databases">
        <title>Chromosome-level genome of Pogonophryne albipinna.</title>
        <authorList>
            <person name="Jo E."/>
        </authorList>
    </citation>
    <scope>NUCLEOTIDE SEQUENCE</scope>
    <source>
        <strain evidence="2">SGF0006</strain>
        <tissue evidence="2">Muscle</tissue>
    </source>
</reference>
<dbReference type="Proteomes" id="UP001219934">
    <property type="component" value="Unassembled WGS sequence"/>
</dbReference>
<feature type="region of interest" description="Disordered" evidence="1">
    <location>
        <begin position="133"/>
        <end position="164"/>
    </location>
</feature>
<dbReference type="EMBL" id="JAPTMU010000010">
    <property type="protein sequence ID" value="KAJ4936298.1"/>
    <property type="molecule type" value="Genomic_DNA"/>
</dbReference>
<proteinExistence type="predicted"/>
<name>A0AAD6B3Z8_9TELE</name>
<accession>A0AAD6B3Z8</accession>
<feature type="non-terminal residue" evidence="2">
    <location>
        <position position="164"/>
    </location>
</feature>
<keyword evidence="3" id="KW-1185">Reference proteome</keyword>
<evidence type="ECO:0000256" key="1">
    <source>
        <dbReference type="SAM" id="MobiDB-lite"/>
    </source>
</evidence>
<evidence type="ECO:0000313" key="3">
    <source>
        <dbReference type="Proteomes" id="UP001219934"/>
    </source>
</evidence>